<dbReference type="EMBL" id="JBEPLJ010000028">
    <property type="protein sequence ID" value="MET3588612.1"/>
    <property type="molecule type" value="Genomic_DNA"/>
</dbReference>
<dbReference type="PROSITE" id="PS50106">
    <property type="entry name" value="PDZ"/>
    <property type="match status" value="2"/>
</dbReference>
<dbReference type="InterPro" id="IPR001478">
    <property type="entry name" value="PDZ"/>
</dbReference>
<keyword evidence="7 10" id="KW-0378">Hydrolase</keyword>
<dbReference type="Gene3D" id="2.40.10.120">
    <property type="match status" value="1"/>
</dbReference>
<dbReference type="SMART" id="SM00228">
    <property type="entry name" value="PDZ"/>
    <property type="match status" value="2"/>
</dbReference>
<dbReference type="EC" id="3.4.21.-" evidence="10"/>
<dbReference type="PANTHER" id="PTHR22939:SF129">
    <property type="entry name" value="SERINE PROTEASE HTRA2, MITOCHONDRIAL"/>
    <property type="match status" value="1"/>
</dbReference>
<evidence type="ECO:0000256" key="4">
    <source>
        <dbReference type="ARBA" id="ARBA00022729"/>
    </source>
</evidence>
<keyword evidence="6" id="KW-0574">Periplasm</keyword>
<dbReference type="Proteomes" id="UP001549031">
    <property type="component" value="Unassembled WGS sequence"/>
</dbReference>
<gene>
    <name evidence="10" type="ORF">ABID21_004748</name>
</gene>
<evidence type="ECO:0000313" key="11">
    <source>
        <dbReference type="Proteomes" id="UP001549031"/>
    </source>
</evidence>
<evidence type="ECO:0000256" key="2">
    <source>
        <dbReference type="ARBA" id="ARBA00010541"/>
    </source>
</evidence>
<dbReference type="InterPro" id="IPR009003">
    <property type="entry name" value="Peptidase_S1_PA"/>
</dbReference>
<dbReference type="SUPFAM" id="SSF50494">
    <property type="entry name" value="Trypsin-like serine proteases"/>
    <property type="match status" value="1"/>
</dbReference>
<dbReference type="Pfam" id="PF13365">
    <property type="entry name" value="Trypsin_2"/>
    <property type="match status" value="1"/>
</dbReference>
<dbReference type="Pfam" id="PF13180">
    <property type="entry name" value="PDZ_2"/>
    <property type="match status" value="1"/>
</dbReference>
<name>A0ABV2HDJ0_9HYPH</name>
<feature type="domain" description="PDZ" evidence="9">
    <location>
        <begin position="243"/>
        <end position="339"/>
    </location>
</feature>
<dbReference type="InterPro" id="IPR001940">
    <property type="entry name" value="Peptidase_S1C"/>
</dbReference>
<evidence type="ECO:0000313" key="10">
    <source>
        <dbReference type="EMBL" id="MET3588612.1"/>
    </source>
</evidence>
<protein>
    <submittedName>
        <fullName evidence="10">Serine protease DegQ</fullName>
        <ecNumber evidence="10">3.4.21.-</ecNumber>
    </submittedName>
</protein>
<dbReference type="InterPro" id="IPR041489">
    <property type="entry name" value="PDZ_6"/>
</dbReference>
<dbReference type="NCBIfam" id="TIGR02037">
    <property type="entry name" value="degP_htrA_DO"/>
    <property type="match status" value="1"/>
</dbReference>
<evidence type="ECO:0000256" key="8">
    <source>
        <dbReference type="ARBA" id="ARBA00022825"/>
    </source>
</evidence>
<dbReference type="CDD" id="cd10839">
    <property type="entry name" value="cpPDZ1_DegP-like"/>
    <property type="match status" value="1"/>
</dbReference>
<dbReference type="RefSeq" id="WP_247246271.1">
    <property type="nucleotide sequence ID" value="NZ_JALJRA010000029.1"/>
</dbReference>
<evidence type="ECO:0000256" key="5">
    <source>
        <dbReference type="ARBA" id="ARBA00022737"/>
    </source>
</evidence>
<keyword evidence="3 10" id="KW-0645">Protease</keyword>
<proteinExistence type="inferred from homology"/>
<sequence>MTLALATAAFTPGSIPAQLGATASSSTSLPTLAPMLEDVTPAVVNISVLTRTPIQDNPLYADPNFRRFFSLPEQRPQTKMSAGSGVIVDATRGYVITNHHVIEGGSEISVTLKDGRQLASELIGSDEETDIALLRVEPDNLSAIVIGDSDNLKVGDYVVAIGNPFGLGQTVTSGIVSALGRGGLNIESYEDFIQTDASINPGNSGGALVTLDGKLIGINTAIISPAGANVGIGFAVPSNIAVSVMQQLAAHGEVRRGRLGIGIQDLTPDLAGALQVSGLRGALVANVEAGSSAEQAGLRPGDVVTAVDGRDVQSARDLRNHIGLMPVDSKVVLSVRRGDEELAIEVVITADNLASIDAAGTPLDGVTFSRAADGAGLMIERIDSGSPADRAGLRQGDILVSVNRSRVESVEALQKAIAARPSTLVLEIIRDGRHLLLIAK</sequence>
<dbReference type="GO" id="GO:0006508">
    <property type="term" value="P:proteolysis"/>
    <property type="evidence" value="ECO:0007669"/>
    <property type="project" value="UniProtKB-KW"/>
</dbReference>
<keyword evidence="5" id="KW-0677">Repeat</keyword>
<evidence type="ECO:0000256" key="1">
    <source>
        <dbReference type="ARBA" id="ARBA00004418"/>
    </source>
</evidence>
<comment type="caution">
    <text evidence="10">The sequence shown here is derived from an EMBL/GenBank/DDBJ whole genome shotgun (WGS) entry which is preliminary data.</text>
</comment>
<dbReference type="GO" id="GO:0008233">
    <property type="term" value="F:peptidase activity"/>
    <property type="evidence" value="ECO:0007669"/>
    <property type="project" value="UniProtKB-KW"/>
</dbReference>
<keyword evidence="4" id="KW-0732">Signal</keyword>
<keyword evidence="11" id="KW-1185">Reference proteome</keyword>
<reference evidence="10 11" key="1">
    <citation type="submission" date="2024-06" db="EMBL/GenBank/DDBJ databases">
        <title>Genomic Encyclopedia of Type Strains, Phase IV (KMG-IV): sequencing the most valuable type-strain genomes for metagenomic binning, comparative biology and taxonomic classification.</title>
        <authorList>
            <person name="Goeker M."/>
        </authorList>
    </citation>
    <scope>NUCLEOTIDE SEQUENCE [LARGE SCALE GENOMIC DNA]</scope>
    <source>
        <strain evidence="10 11">DSM 105042</strain>
    </source>
</reference>
<dbReference type="Pfam" id="PF17820">
    <property type="entry name" value="PDZ_6"/>
    <property type="match status" value="1"/>
</dbReference>
<dbReference type="InterPro" id="IPR036034">
    <property type="entry name" value="PDZ_sf"/>
</dbReference>
<evidence type="ECO:0000256" key="6">
    <source>
        <dbReference type="ARBA" id="ARBA00022764"/>
    </source>
</evidence>
<comment type="subcellular location">
    <subcellularLocation>
        <location evidence="1">Periplasm</location>
    </subcellularLocation>
</comment>
<dbReference type="PRINTS" id="PR00834">
    <property type="entry name" value="PROTEASES2C"/>
</dbReference>
<dbReference type="PANTHER" id="PTHR22939">
    <property type="entry name" value="SERINE PROTEASE FAMILY S1C HTRA-RELATED"/>
    <property type="match status" value="1"/>
</dbReference>
<keyword evidence="8" id="KW-0720">Serine protease</keyword>
<dbReference type="SUPFAM" id="SSF50156">
    <property type="entry name" value="PDZ domain-like"/>
    <property type="match status" value="2"/>
</dbReference>
<evidence type="ECO:0000259" key="9">
    <source>
        <dbReference type="PROSITE" id="PS50106"/>
    </source>
</evidence>
<dbReference type="Gene3D" id="2.30.42.10">
    <property type="match status" value="2"/>
</dbReference>
<comment type="similarity">
    <text evidence="2">Belongs to the peptidase S1C family.</text>
</comment>
<evidence type="ECO:0000256" key="7">
    <source>
        <dbReference type="ARBA" id="ARBA00022801"/>
    </source>
</evidence>
<accession>A0ABV2HDJ0</accession>
<dbReference type="InterPro" id="IPR011782">
    <property type="entry name" value="Pept_S1C_Do"/>
</dbReference>
<evidence type="ECO:0000256" key="3">
    <source>
        <dbReference type="ARBA" id="ARBA00022670"/>
    </source>
</evidence>
<organism evidence="10 11">
    <name type="scientific">Pseudorhizobium tarimense</name>
    <dbReference type="NCBI Taxonomy" id="1079109"/>
    <lineage>
        <taxon>Bacteria</taxon>
        <taxon>Pseudomonadati</taxon>
        <taxon>Pseudomonadota</taxon>
        <taxon>Alphaproteobacteria</taxon>
        <taxon>Hyphomicrobiales</taxon>
        <taxon>Rhizobiaceae</taxon>
        <taxon>Rhizobium/Agrobacterium group</taxon>
        <taxon>Pseudorhizobium</taxon>
    </lineage>
</organism>
<feature type="domain" description="PDZ" evidence="9">
    <location>
        <begin position="365"/>
        <end position="432"/>
    </location>
</feature>